<evidence type="ECO:0000313" key="1">
    <source>
        <dbReference type="EMBL" id="QHU08802.1"/>
    </source>
</evidence>
<proteinExistence type="predicted"/>
<reference evidence="1" key="1">
    <citation type="journal article" date="2020" name="Nature">
        <title>Giant virus diversity and host interactions through global metagenomics.</title>
        <authorList>
            <person name="Schulz F."/>
            <person name="Roux S."/>
            <person name="Paez-Espino D."/>
            <person name="Jungbluth S."/>
            <person name="Walsh D.A."/>
            <person name="Denef V.J."/>
            <person name="McMahon K.D."/>
            <person name="Konstantinidis K.T."/>
            <person name="Eloe-Fadrosh E.A."/>
            <person name="Kyrpides N.C."/>
            <person name="Woyke T."/>
        </authorList>
    </citation>
    <scope>NUCLEOTIDE SEQUENCE</scope>
    <source>
        <strain evidence="1">GVMAG-S-1064190-84</strain>
    </source>
</reference>
<accession>A0A6C0JSS4</accession>
<dbReference type="EMBL" id="MN740699">
    <property type="protein sequence ID" value="QHU08802.1"/>
    <property type="molecule type" value="Genomic_DNA"/>
</dbReference>
<name>A0A6C0JSS4_9ZZZZ</name>
<organism evidence="1">
    <name type="scientific">viral metagenome</name>
    <dbReference type="NCBI Taxonomy" id="1070528"/>
    <lineage>
        <taxon>unclassified sequences</taxon>
        <taxon>metagenomes</taxon>
        <taxon>organismal metagenomes</taxon>
    </lineage>
</organism>
<protein>
    <submittedName>
        <fullName evidence="1">Uncharacterized protein</fullName>
    </submittedName>
</protein>
<sequence>MVISEEEYYKRLKEYLKELDVEKPTTFFGSLGFHAIYEPKFRAKLREEKITVRWNKPSNKPSTFSDFSKRLSNIKNNNI</sequence>
<dbReference type="AlphaFoldDB" id="A0A6C0JSS4"/>